<sequence length="217" mass="24413">MTRTWWREQRGFLLFLALFGLFRTAVADWNPVPTASMRPTVIEGDVVLVNRLAYQLKLPLSDLVLAQWQEPARGDIVTFGSPADGTRLLKRVVGLPGDRVTLRAGRLFINDLPVPLSEPEWAEETLGPALRGVEQLGARRHALQALPAVPARRDGEWQVPPGHYFMLGDNRDNSHDSRYFGPVPRALLIGRVSRLLASFDPERHYLPRLARLGRALE</sequence>
<evidence type="ECO:0000313" key="9">
    <source>
        <dbReference type="EMBL" id="MBH9576827.1"/>
    </source>
</evidence>
<evidence type="ECO:0000256" key="5">
    <source>
        <dbReference type="ARBA" id="ARBA00022801"/>
    </source>
</evidence>
<dbReference type="AlphaFoldDB" id="A0A931NDM7"/>
<dbReference type="PRINTS" id="PR00727">
    <property type="entry name" value="LEADERPTASE"/>
</dbReference>
<evidence type="ECO:0000313" key="10">
    <source>
        <dbReference type="Proteomes" id="UP000613266"/>
    </source>
</evidence>
<dbReference type="GO" id="GO:0004252">
    <property type="term" value="F:serine-type endopeptidase activity"/>
    <property type="evidence" value="ECO:0007669"/>
    <property type="project" value="InterPro"/>
</dbReference>
<name>A0A931NDM7_9BURK</name>
<feature type="active site" evidence="6">
    <location>
        <position position="36"/>
    </location>
</feature>
<evidence type="ECO:0000259" key="8">
    <source>
        <dbReference type="Pfam" id="PF10502"/>
    </source>
</evidence>
<dbReference type="PROSITE" id="PS00761">
    <property type="entry name" value="SPASE_I_3"/>
    <property type="match status" value="1"/>
</dbReference>
<feature type="active site" evidence="6">
    <location>
        <position position="90"/>
    </location>
</feature>
<dbReference type="InterPro" id="IPR000223">
    <property type="entry name" value="Pept_S26A_signal_pept_1"/>
</dbReference>
<dbReference type="Pfam" id="PF10502">
    <property type="entry name" value="Peptidase_S26"/>
    <property type="match status" value="1"/>
</dbReference>
<dbReference type="Gene3D" id="2.10.109.10">
    <property type="entry name" value="Umud Fragment, subunit A"/>
    <property type="match status" value="1"/>
</dbReference>
<dbReference type="EC" id="3.4.21.89" evidence="3 7"/>
<comment type="similarity">
    <text evidence="2 7">Belongs to the peptidase S26 family.</text>
</comment>
<evidence type="ECO:0000256" key="1">
    <source>
        <dbReference type="ARBA" id="ARBA00000677"/>
    </source>
</evidence>
<dbReference type="Proteomes" id="UP000613266">
    <property type="component" value="Unassembled WGS sequence"/>
</dbReference>
<comment type="caution">
    <text evidence="9">The sequence shown here is derived from an EMBL/GenBank/DDBJ whole genome shotgun (WGS) entry which is preliminary data.</text>
</comment>
<dbReference type="GO" id="GO:0006465">
    <property type="term" value="P:signal peptide processing"/>
    <property type="evidence" value="ECO:0007669"/>
    <property type="project" value="InterPro"/>
</dbReference>
<dbReference type="PANTHER" id="PTHR43390">
    <property type="entry name" value="SIGNAL PEPTIDASE I"/>
    <property type="match status" value="1"/>
</dbReference>
<dbReference type="GO" id="GO:0016020">
    <property type="term" value="C:membrane"/>
    <property type="evidence" value="ECO:0007669"/>
    <property type="project" value="UniProtKB-SubCell"/>
</dbReference>
<dbReference type="InterPro" id="IPR019758">
    <property type="entry name" value="Pept_S26A_signal_pept_1_CS"/>
</dbReference>
<organism evidence="9 10">
    <name type="scientific">Inhella proteolytica</name>
    <dbReference type="NCBI Taxonomy" id="2795029"/>
    <lineage>
        <taxon>Bacteria</taxon>
        <taxon>Pseudomonadati</taxon>
        <taxon>Pseudomonadota</taxon>
        <taxon>Betaproteobacteria</taxon>
        <taxon>Burkholderiales</taxon>
        <taxon>Sphaerotilaceae</taxon>
        <taxon>Inhella</taxon>
    </lineage>
</organism>
<evidence type="ECO:0000256" key="6">
    <source>
        <dbReference type="PIRSR" id="PIRSR600223-1"/>
    </source>
</evidence>
<evidence type="ECO:0000256" key="4">
    <source>
        <dbReference type="ARBA" id="ARBA00019232"/>
    </source>
</evidence>
<gene>
    <name evidence="9" type="primary">lepB</name>
    <name evidence="9" type="ORF">I7X39_07915</name>
</gene>
<protein>
    <recommendedName>
        <fullName evidence="4 7">Signal peptidase I</fullName>
        <ecNumber evidence="3 7">3.4.21.89</ecNumber>
    </recommendedName>
</protein>
<reference evidence="9" key="1">
    <citation type="submission" date="2020-12" db="EMBL/GenBank/DDBJ databases">
        <title>The genome sequence of Inhella sp. 1Y17.</title>
        <authorList>
            <person name="Liu Y."/>
        </authorList>
    </citation>
    <scope>NUCLEOTIDE SEQUENCE</scope>
    <source>
        <strain evidence="9">1Y17</strain>
    </source>
</reference>
<dbReference type="CDD" id="cd06530">
    <property type="entry name" value="S26_SPase_I"/>
    <property type="match status" value="1"/>
</dbReference>
<accession>A0A931NDM7</accession>
<feature type="domain" description="Peptidase S26" evidence="8">
    <location>
        <begin position="12"/>
        <end position="193"/>
    </location>
</feature>
<proteinExistence type="inferred from homology"/>
<dbReference type="NCBIfam" id="TIGR02227">
    <property type="entry name" value="sigpep_I_bact"/>
    <property type="match status" value="1"/>
</dbReference>
<dbReference type="SUPFAM" id="SSF51306">
    <property type="entry name" value="LexA/Signal peptidase"/>
    <property type="match status" value="1"/>
</dbReference>
<evidence type="ECO:0000256" key="2">
    <source>
        <dbReference type="ARBA" id="ARBA00009370"/>
    </source>
</evidence>
<dbReference type="InterPro" id="IPR019533">
    <property type="entry name" value="Peptidase_S26"/>
</dbReference>
<dbReference type="InterPro" id="IPR036286">
    <property type="entry name" value="LexA/Signal_pep-like_sf"/>
</dbReference>
<dbReference type="EMBL" id="JAEDAK010000004">
    <property type="protein sequence ID" value="MBH9576827.1"/>
    <property type="molecule type" value="Genomic_DNA"/>
</dbReference>
<dbReference type="GO" id="GO:0009003">
    <property type="term" value="F:signal peptidase activity"/>
    <property type="evidence" value="ECO:0007669"/>
    <property type="project" value="UniProtKB-EC"/>
</dbReference>
<dbReference type="PROSITE" id="PS00760">
    <property type="entry name" value="SPASE_I_2"/>
    <property type="match status" value="1"/>
</dbReference>
<keyword evidence="5 7" id="KW-0378">Hydrolase</keyword>
<comment type="catalytic activity">
    <reaction evidence="1 7">
        <text>Cleavage of hydrophobic, N-terminal signal or leader sequences from secreted and periplasmic proteins.</text>
        <dbReference type="EC" id="3.4.21.89"/>
    </reaction>
</comment>
<dbReference type="GO" id="GO:0010027">
    <property type="term" value="P:thylakoid membrane organization"/>
    <property type="evidence" value="ECO:0007669"/>
    <property type="project" value="TreeGrafter"/>
</dbReference>
<dbReference type="RefSeq" id="WP_198110435.1">
    <property type="nucleotide sequence ID" value="NZ_JAEDAK010000004.1"/>
</dbReference>
<dbReference type="PANTHER" id="PTHR43390:SF1">
    <property type="entry name" value="CHLOROPLAST PROCESSING PEPTIDASE"/>
    <property type="match status" value="1"/>
</dbReference>
<dbReference type="InterPro" id="IPR019757">
    <property type="entry name" value="Pept_S26A_signal_pept_1_Lys-AS"/>
</dbReference>
<keyword evidence="10" id="KW-1185">Reference proteome</keyword>
<keyword evidence="7" id="KW-0645">Protease</keyword>
<evidence type="ECO:0000256" key="3">
    <source>
        <dbReference type="ARBA" id="ARBA00013208"/>
    </source>
</evidence>
<comment type="subcellular location">
    <subcellularLocation>
        <location evidence="7">Membrane</location>
        <topology evidence="7">Single-pass type II membrane protein</topology>
    </subcellularLocation>
</comment>
<evidence type="ECO:0000256" key="7">
    <source>
        <dbReference type="RuleBase" id="RU362042"/>
    </source>
</evidence>